<gene>
    <name evidence="1" type="ORF">PIIN_06529</name>
</gene>
<accession>G4TMQ0</accession>
<dbReference type="InParanoid" id="G4TMQ0"/>
<name>G4TMQ0_SERID</name>
<reference evidence="1 2" key="1">
    <citation type="journal article" date="2011" name="PLoS Pathog.">
        <title>Endophytic Life Strategies Decoded by Genome and Transcriptome Analyses of the Mutualistic Root Symbiont Piriformospora indica.</title>
        <authorList>
            <person name="Zuccaro A."/>
            <person name="Lahrmann U."/>
            <person name="Guldener U."/>
            <person name="Langen G."/>
            <person name="Pfiffi S."/>
            <person name="Biedenkopf D."/>
            <person name="Wong P."/>
            <person name="Samans B."/>
            <person name="Grimm C."/>
            <person name="Basiewicz M."/>
            <person name="Murat C."/>
            <person name="Martin F."/>
            <person name="Kogel K.H."/>
        </authorList>
    </citation>
    <scope>NUCLEOTIDE SEQUENCE [LARGE SCALE GENOMIC DNA]</scope>
    <source>
        <strain evidence="1 2">DSM 11827</strain>
    </source>
</reference>
<dbReference type="eggNOG" id="ENOG502S03K">
    <property type="taxonomic scope" value="Eukaryota"/>
</dbReference>
<evidence type="ECO:0000313" key="2">
    <source>
        <dbReference type="Proteomes" id="UP000007148"/>
    </source>
</evidence>
<dbReference type="Proteomes" id="UP000007148">
    <property type="component" value="Unassembled WGS sequence"/>
</dbReference>
<dbReference type="OrthoDB" id="8954335at2759"/>
<comment type="caution">
    <text evidence="1">The sequence shown here is derived from an EMBL/GenBank/DDBJ whole genome shotgun (WGS) entry which is preliminary data.</text>
</comment>
<proteinExistence type="predicted"/>
<protein>
    <recommendedName>
        <fullName evidence="3">G domain-containing protein</fullName>
    </recommendedName>
</protein>
<organism evidence="1 2">
    <name type="scientific">Serendipita indica (strain DSM 11827)</name>
    <name type="common">Root endophyte fungus</name>
    <name type="synonym">Piriformospora indica</name>
    <dbReference type="NCBI Taxonomy" id="1109443"/>
    <lineage>
        <taxon>Eukaryota</taxon>
        <taxon>Fungi</taxon>
        <taxon>Dikarya</taxon>
        <taxon>Basidiomycota</taxon>
        <taxon>Agaricomycotina</taxon>
        <taxon>Agaricomycetes</taxon>
        <taxon>Sebacinales</taxon>
        <taxon>Serendipitaceae</taxon>
        <taxon>Serendipita</taxon>
    </lineage>
</organism>
<evidence type="ECO:0008006" key="3">
    <source>
        <dbReference type="Google" id="ProtNLM"/>
    </source>
</evidence>
<dbReference type="SUPFAM" id="SSF52540">
    <property type="entry name" value="P-loop containing nucleoside triphosphate hydrolases"/>
    <property type="match status" value="1"/>
</dbReference>
<keyword evidence="2" id="KW-1185">Reference proteome</keyword>
<dbReference type="Gene3D" id="3.40.50.300">
    <property type="entry name" value="P-loop containing nucleotide triphosphate hydrolases"/>
    <property type="match status" value="1"/>
</dbReference>
<dbReference type="InterPro" id="IPR027417">
    <property type="entry name" value="P-loop_NTPase"/>
</dbReference>
<sequence>MAKLANVSKDDMIIAVMGCTGCGKTNFIAKASGHGAQYVNANLRPQPPNLRTFTTTHPTTGRRVVFVDTPGFDDTTVSDAETLSLIADWLILLKKQGARVSGVLYLHPITNNRISYPARENIETFVRLCGTEAMPNVILVTTMWDEIADKTMANNREEELKRDFWDRMLRDGGAAKRFMNTSESAWDVLRELPETPVSLQMEYELEKGGNRVHKTSAHKHLNSSMSRWIHDVKSVLFKKNTLR</sequence>
<dbReference type="AlphaFoldDB" id="G4TMQ0"/>
<evidence type="ECO:0000313" key="1">
    <source>
        <dbReference type="EMBL" id="CCA72592.1"/>
    </source>
</evidence>
<dbReference type="HOGENOM" id="CLU_018003_0_0_1"/>
<dbReference type="OMA" id="DLATECE"/>
<dbReference type="EMBL" id="CAFZ01000172">
    <property type="protein sequence ID" value="CCA72592.1"/>
    <property type="molecule type" value="Genomic_DNA"/>
</dbReference>